<accession>A0A8T0DCF4</accession>
<feature type="compositionally biased region" description="Polar residues" evidence="1">
    <location>
        <begin position="345"/>
        <end position="358"/>
    </location>
</feature>
<feature type="compositionally biased region" description="Polar residues" evidence="1">
    <location>
        <begin position="383"/>
        <end position="409"/>
    </location>
</feature>
<organism evidence="2 3">
    <name type="scientific">Paragonimus westermani</name>
    <dbReference type="NCBI Taxonomy" id="34504"/>
    <lineage>
        <taxon>Eukaryota</taxon>
        <taxon>Metazoa</taxon>
        <taxon>Spiralia</taxon>
        <taxon>Lophotrochozoa</taxon>
        <taxon>Platyhelminthes</taxon>
        <taxon>Trematoda</taxon>
        <taxon>Digenea</taxon>
        <taxon>Plagiorchiida</taxon>
        <taxon>Troglotremata</taxon>
        <taxon>Troglotrematidae</taxon>
        <taxon>Paragonimus</taxon>
    </lineage>
</organism>
<comment type="caution">
    <text evidence="2">The sequence shown here is derived from an EMBL/GenBank/DDBJ whole genome shotgun (WGS) entry which is preliminary data.</text>
</comment>
<protein>
    <submittedName>
        <fullName evidence="2">Uncharacterized protein</fullName>
    </submittedName>
</protein>
<sequence>MVFHYTLNVLISLQVPKQDVASVGSSSQISPSTLWRSSATGNNSKGFQLATSPLCGSSQNRPEACISALKKHATDTFQFHPRLARIISLPIPEPVPLLCQMLYRQHYLKNFTEPEIPGRIPNTSMLQPDEKSTNLRRSVSERISVTNSSQTYPGRVVPNQQVQLTNKPEEVNQLELTVCLSSLLFARTIQLAHRIRKKRLLRRLFREAYGDRSCRRKRTKSNLNAKSHGVTSTVVSSKKGKINEVNWFRLFYQKHTRIKRTTSPTNLSVGNSVRRPSLLSVTYDKARRLSNISLFGHDKSNPKKSPSNTTESTASDFFTKFKTYRRLSFRGNSATQRKAEDNAVRTIQSVNSRQSNPRNAFVADQDSSTSPTHSEDEHKPINKLNNKGSISKRFGSNNSNDPQSHTAANETVKKNRSFAKCSCSSGSRSSYGSSSDSVETSTKGRPINPNLTTHIWETNRNAASLNRSKSNYVRLDDRTPNFARSSRRRTPSSSESTSTETDETSFTSTDSYESVVFPCGQRSPFGNLDNEEESYTDTDDEQFMSCSGRILGPNQNPLTRTYENGFVPMGNNAKYVGGNEQCNLNRTHMWLAATQEFQKNSVPLKETVIPRGVLWRRTSQWLSRCRMVITNVRQVLRILSNQTSTKALAEYP</sequence>
<proteinExistence type="predicted"/>
<reference evidence="2 3" key="1">
    <citation type="submission" date="2019-07" db="EMBL/GenBank/DDBJ databases">
        <title>Annotation for the trematode Paragonimus westermani.</title>
        <authorList>
            <person name="Choi Y.-J."/>
        </authorList>
    </citation>
    <scope>NUCLEOTIDE SEQUENCE [LARGE SCALE GENOMIC DNA]</scope>
    <source>
        <strain evidence="2">180907_Pwestermani</strain>
    </source>
</reference>
<feature type="compositionally biased region" description="Low complexity" evidence="1">
    <location>
        <begin position="418"/>
        <end position="441"/>
    </location>
</feature>
<dbReference type="EMBL" id="JTDF01006606">
    <property type="protein sequence ID" value="KAF8565515.1"/>
    <property type="molecule type" value="Genomic_DNA"/>
</dbReference>
<evidence type="ECO:0000256" key="1">
    <source>
        <dbReference type="SAM" id="MobiDB-lite"/>
    </source>
</evidence>
<feature type="region of interest" description="Disordered" evidence="1">
    <location>
        <begin position="467"/>
        <end position="511"/>
    </location>
</feature>
<dbReference type="Proteomes" id="UP000699462">
    <property type="component" value="Unassembled WGS sequence"/>
</dbReference>
<dbReference type="OrthoDB" id="6255341at2759"/>
<feature type="region of interest" description="Disordered" evidence="1">
    <location>
        <begin position="332"/>
        <end position="455"/>
    </location>
</feature>
<evidence type="ECO:0000313" key="2">
    <source>
        <dbReference type="EMBL" id="KAF8565515.1"/>
    </source>
</evidence>
<keyword evidence="3" id="KW-1185">Reference proteome</keyword>
<name>A0A8T0DCF4_9TREM</name>
<feature type="region of interest" description="Disordered" evidence="1">
    <location>
        <begin position="294"/>
        <end position="313"/>
    </location>
</feature>
<feature type="compositionally biased region" description="Low complexity" evidence="1">
    <location>
        <begin position="491"/>
        <end position="511"/>
    </location>
</feature>
<evidence type="ECO:0000313" key="3">
    <source>
        <dbReference type="Proteomes" id="UP000699462"/>
    </source>
</evidence>
<gene>
    <name evidence="2" type="ORF">P879_03243</name>
</gene>
<feature type="compositionally biased region" description="Polar residues" evidence="1">
    <location>
        <begin position="303"/>
        <end position="313"/>
    </location>
</feature>
<dbReference type="AlphaFoldDB" id="A0A8T0DCF4"/>